<evidence type="ECO:0000256" key="5">
    <source>
        <dbReference type="ARBA" id="ARBA00023235"/>
    </source>
</evidence>
<accession>A0A0G1M346</accession>
<dbReference type="PANTHER" id="PTHR47245:SF1">
    <property type="entry name" value="FOLDASE PROTEIN PRSA"/>
    <property type="match status" value="1"/>
</dbReference>
<dbReference type="InterPro" id="IPR027304">
    <property type="entry name" value="Trigger_fact/SurA_dom_sf"/>
</dbReference>
<name>A0A0G1M346_9BACT</name>
<evidence type="ECO:0000313" key="7">
    <source>
        <dbReference type="Proteomes" id="UP000034264"/>
    </source>
</evidence>
<dbReference type="InterPro" id="IPR050245">
    <property type="entry name" value="PrsA_foldase"/>
</dbReference>
<keyword evidence="4" id="KW-0697">Rotamase</keyword>
<comment type="catalytic activity">
    <reaction evidence="1">
        <text>[protein]-peptidylproline (omega=180) = [protein]-peptidylproline (omega=0)</text>
        <dbReference type="Rhea" id="RHEA:16237"/>
        <dbReference type="Rhea" id="RHEA-COMP:10747"/>
        <dbReference type="Rhea" id="RHEA-COMP:10748"/>
        <dbReference type="ChEBI" id="CHEBI:83833"/>
        <dbReference type="ChEBI" id="CHEBI:83834"/>
        <dbReference type="EC" id="5.2.1.8"/>
    </reaction>
</comment>
<dbReference type="EMBL" id="LCKS01000010">
    <property type="protein sequence ID" value="KKU02626.1"/>
    <property type="molecule type" value="Genomic_DNA"/>
</dbReference>
<comment type="caution">
    <text evidence="6">The sequence shown here is derived from an EMBL/GenBank/DDBJ whole genome shotgun (WGS) entry which is preliminary data.</text>
</comment>
<dbReference type="SUPFAM" id="SSF109998">
    <property type="entry name" value="Triger factor/SurA peptide-binding domain-like"/>
    <property type="match status" value="1"/>
</dbReference>
<keyword evidence="5 6" id="KW-0413">Isomerase</keyword>
<sequence length="145" mass="16355">MLALFWYRTNSWPVVAVVNGVPVTRFELNQLMYARVGQDAVEDLLMRRIINREIANRKIKVTDGEVAERLNKLKEQIGSEESYKQALAIQGMTEAQLKGQIRIQTALEKMVDPSTDSAKLQQEVGDLVRSLRGKAVVWKVLTGGK</sequence>
<evidence type="ECO:0000313" key="6">
    <source>
        <dbReference type="EMBL" id="KKU02626.1"/>
    </source>
</evidence>
<organism evidence="6 7">
    <name type="scientific">Candidatus Amesbacteria bacterium GW2011_GWC2_45_19</name>
    <dbReference type="NCBI Taxonomy" id="1618366"/>
    <lineage>
        <taxon>Bacteria</taxon>
        <taxon>Candidatus Amesiibacteriota</taxon>
    </lineage>
</organism>
<dbReference type="PANTHER" id="PTHR47245">
    <property type="entry name" value="PEPTIDYLPROLYL ISOMERASE"/>
    <property type="match status" value="1"/>
</dbReference>
<dbReference type="EC" id="5.2.1.8" evidence="2"/>
<protein>
    <recommendedName>
        <fullName evidence="2">peptidylprolyl isomerase</fullName>
        <ecNumber evidence="2">5.2.1.8</ecNumber>
    </recommendedName>
</protein>
<dbReference type="GO" id="GO:0003755">
    <property type="term" value="F:peptidyl-prolyl cis-trans isomerase activity"/>
    <property type="evidence" value="ECO:0007669"/>
    <property type="project" value="UniProtKB-KW"/>
</dbReference>
<proteinExistence type="predicted"/>
<evidence type="ECO:0000256" key="2">
    <source>
        <dbReference type="ARBA" id="ARBA00013194"/>
    </source>
</evidence>
<evidence type="ECO:0000256" key="1">
    <source>
        <dbReference type="ARBA" id="ARBA00000971"/>
    </source>
</evidence>
<dbReference type="Pfam" id="PF13624">
    <property type="entry name" value="SurA_N_3"/>
    <property type="match status" value="1"/>
</dbReference>
<gene>
    <name evidence="6" type="ORF">UX05_C0010G0018</name>
</gene>
<evidence type="ECO:0000256" key="4">
    <source>
        <dbReference type="ARBA" id="ARBA00023110"/>
    </source>
</evidence>
<dbReference type="AlphaFoldDB" id="A0A0G1M346"/>
<dbReference type="Gene3D" id="1.10.4030.10">
    <property type="entry name" value="Porin chaperone SurA, peptide-binding domain"/>
    <property type="match status" value="1"/>
</dbReference>
<reference evidence="6 7" key="1">
    <citation type="journal article" date="2015" name="Nature">
        <title>rRNA introns, odd ribosomes, and small enigmatic genomes across a large radiation of phyla.</title>
        <authorList>
            <person name="Brown C.T."/>
            <person name="Hug L.A."/>
            <person name="Thomas B.C."/>
            <person name="Sharon I."/>
            <person name="Castelle C.J."/>
            <person name="Singh A."/>
            <person name="Wilkins M.J."/>
            <person name="Williams K.H."/>
            <person name="Banfield J.F."/>
        </authorList>
    </citation>
    <scope>NUCLEOTIDE SEQUENCE [LARGE SCALE GENOMIC DNA]</scope>
</reference>
<dbReference type="Proteomes" id="UP000034264">
    <property type="component" value="Unassembled WGS sequence"/>
</dbReference>
<evidence type="ECO:0000256" key="3">
    <source>
        <dbReference type="ARBA" id="ARBA00022729"/>
    </source>
</evidence>
<keyword evidence="3" id="KW-0732">Signal</keyword>